<keyword evidence="2" id="KW-1185">Reference proteome</keyword>
<evidence type="ECO:0000313" key="1">
    <source>
        <dbReference type="EMBL" id="GME26085.1"/>
    </source>
</evidence>
<dbReference type="EMBL" id="BSXG01000025">
    <property type="protein sequence ID" value="GME26085.1"/>
    <property type="molecule type" value="Genomic_DNA"/>
</dbReference>
<organism evidence="1 2">
    <name type="scientific">Neofusicoccum parvum</name>
    <dbReference type="NCBI Taxonomy" id="310453"/>
    <lineage>
        <taxon>Eukaryota</taxon>
        <taxon>Fungi</taxon>
        <taxon>Dikarya</taxon>
        <taxon>Ascomycota</taxon>
        <taxon>Pezizomycotina</taxon>
        <taxon>Dothideomycetes</taxon>
        <taxon>Dothideomycetes incertae sedis</taxon>
        <taxon>Botryosphaeriales</taxon>
        <taxon>Botryosphaeriaceae</taxon>
        <taxon>Neofusicoccum</taxon>
    </lineage>
</organism>
<evidence type="ECO:0000313" key="2">
    <source>
        <dbReference type="Proteomes" id="UP001165186"/>
    </source>
</evidence>
<protein>
    <submittedName>
        <fullName evidence="1">Carbohydrate-binding module family 50 protein</fullName>
    </submittedName>
</protein>
<accession>A0ACB5RZV0</accession>
<proteinExistence type="predicted"/>
<name>A0ACB5RZV0_9PEZI</name>
<dbReference type="Proteomes" id="UP001165186">
    <property type="component" value="Unassembled WGS sequence"/>
</dbReference>
<sequence length="230" mass="24038">MVIKSAIAAAVAFLGCFPPKFILNPTNLTTAAVCNGTITLDTSTQQYVIQAGDTLTKIAKQFNRGICDIFNANNLTNPNFIVAGDTLTIPPQVCNPDNTSCLGPQTTPTATCINGGPGFYIVQKGDTLSALSYLYNITLDSIIAANTANIPDPDIIEVGQVVNIPVCARSQCTISPFTIRAGDVFVDLAREFLSSAGQILALNPGVDPNALGVGQVITLASYCHAIPGCD</sequence>
<comment type="caution">
    <text evidence="1">The sequence shown here is derived from an EMBL/GenBank/DDBJ whole genome shotgun (WGS) entry which is preliminary data.</text>
</comment>
<gene>
    <name evidence="1" type="primary">g8329</name>
    <name evidence="1" type="ORF">NpPPO83_00008329</name>
</gene>
<reference evidence="1" key="1">
    <citation type="submission" date="2024-09" db="EMBL/GenBank/DDBJ databases">
        <title>Draft Genome Sequences of Neofusicoccum parvum.</title>
        <authorList>
            <person name="Ashida A."/>
            <person name="Camagna M."/>
            <person name="Tanaka A."/>
            <person name="Takemoto D."/>
        </authorList>
    </citation>
    <scope>NUCLEOTIDE SEQUENCE</scope>
    <source>
        <strain evidence="1">PPO83</strain>
    </source>
</reference>